<accession>A0ABS0STH6</accession>
<sequence>MFSRLFGRKESAPDSALPAIRNVTLGRTVWLDPLAWKRFGADTKFPLDRDTLEITAQGLVDLKDGGFVHRFYTDDHVMFQAVSDDREGQRLTDVTIFMPWDSAYPGSRADRDAWGKRLRARTFTAEGLPEYQRSWFGDEAESQEPVTFWEDLHDDRDGITDRRIFQTCMLFARDLPGEGRELLLAIEMETEDREVSFETMIGMPLEVGEFKA</sequence>
<name>A0ABS0STH6_9CAUL</name>
<gene>
    <name evidence="1" type="ORF">I4Q42_04655</name>
</gene>
<dbReference type="InterPro" id="IPR019621">
    <property type="entry name" value="DUF2491"/>
</dbReference>
<dbReference type="Proteomes" id="UP000639859">
    <property type="component" value="Unassembled WGS sequence"/>
</dbReference>
<organism evidence="1 2">
    <name type="scientific">Caulobacter hibisci</name>
    <dbReference type="NCBI Taxonomy" id="2035993"/>
    <lineage>
        <taxon>Bacteria</taxon>
        <taxon>Pseudomonadati</taxon>
        <taxon>Pseudomonadota</taxon>
        <taxon>Alphaproteobacteria</taxon>
        <taxon>Caulobacterales</taxon>
        <taxon>Caulobacteraceae</taxon>
        <taxon>Caulobacter</taxon>
    </lineage>
</organism>
<keyword evidence="2" id="KW-1185">Reference proteome</keyword>
<dbReference type="EMBL" id="JADWOX010000002">
    <property type="protein sequence ID" value="MBI1682952.1"/>
    <property type="molecule type" value="Genomic_DNA"/>
</dbReference>
<dbReference type="Pfam" id="PF10679">
    <property type="entry name" value="DUF2491"/>
    <property type="match status" value="1"/>
</dbReference>
<comment type="caution">
    <text evidence="1">The sequence shown here is derived from an EMBL/GenBank/DDBJ whole genome shotgun (WGS) entry which is preliminary data.</text>
</comment>
<evidence type="ECO:0000313" key="1">
    <source>
        <dbReference type="EMBL" id="MBI1682952.1"/>
    </source>
</evidence>
<reference evidence="1 2" key="1">
    <citation type="submission" date="2020-11" db="EMBL/GenBank/DDBJ databases">
        <title>genome sequence of strain KACC 18849.</title>
        <authorList>
            <person name="Gao J."/>
            <person name="Zhang X."/>
        </authorList>
    </citation>
    <scope>NUCLEOTIDE SEQUENCE [LARGE SCALE GENOMIC DNA]</scope>
    <source>
        <strain evidence="1 2">KACC 18849</strain>
    </source>
</reference>
<protein>
    <submittedName>
        <fullName evidence="1">YjfK family protein</fullName>
    </submittedName>
</protein>
<evidence type="ECO:0000313" key="2">
    <source>
        <dbReference type="Proteomes" id="UP000639859"/>
    </source>
</evidence>
<dbReference type="RefSeq" id="WP_198574894.1">
    <property type="nucleotide sequence ID" value="NZ_JADWOX010000002.1"/>
</dbReference>
<proteinExistence type="predicted"/>